<reference evidence="3 4" key="1">
    <citation type="journal article" date="2020" name="Cell Host Microbe">
        <title>Functional and Genomic Variation between Human-Derived Isolates of Lachnospiraceae Reveals Inter- and Intra-Species Diversity.</title>
        <authorList>
            <person name="Sorbara M.T."/>
            <person name="Littmann E.R."/>
            <person name="Fontana E."/>
            <person name="Moody T.U."/>
            <person name="Kohout C.E."/>
            <person name="Gjonbalaj M."/>
            <person name="Eaton V."/>
            <person name="Seok R."/>
            <person name="Leiner I.M."/>
            <person name="Pamer E.G."/>
        </authorList>
    </citation>
    <scope>NUCLEOTIDE SEQUENCE [LARGE SCALE GENOMIC DNA]</scope>
    <source>
        <strain evidence="3 4">MSK.1.17</strain>
    </source>
</reference>
<evidence type="ECO:0008006" key="5">
    <source>
        <dbReference type="Google" id="ProtNLM"/>
    </source>
</evidence>
<evidence type="ECO:0000256" key="1">
    <source>
        <dbReference type="ARBA" id="ARBA00023235"/>
    </source>
</evidence>
<keyword evidence="4" id="KW-1185">Reference proteome</keyword>
<protein>
    <recommendedName>
        <fullName evidence="5">Fucose isomerase</fullName>
    </recommendedName>
</protein>
<dbReference type="SUPFAM" id="SSF53743">
    <property type="entry name" value="FucI/AraA N-terminal and middle domains"/>
    <property type="match status" value="1"/>
</dbReference>
<evidence type="ECO:0000313" key="3">
    <source>
        <dbReference type="EMBL" id="NSJ51298.1"/>
    </source>
</evidence>
<proteinExistence type="predicted"/>
<organism evidence="3 4">
    <name type="scientific">Enterocloster aldenensis</name>
    <dbReference type="NCBI Taxonomy" id="358742"/>
    <lineage>
        <taxon>Bacteria</taxon>
        <taxon>Bacillati</taxon>
        <taxon>Bacillota</taxon>
        <taxon>Clostridia</taxon>
        <taxon>Lachnospirales</taxon>
        <taxon>Lachnospiraceae</taxon>
        <taxon>Enterocloster</taxon>
    </lineage>
</organism>
<keyword evidence="2" id="KW-0119">Carbohydrate metabolism</keyword>
<name>A0ABX2HQK7_9FIRM</name>
<comment type="caution">
    <text evidence="3">The sequence shown here is derived from an EMBL/GenBank/DDBJ whole genome shotgun (WGS) entry which is preliminary data.</text>
</comment>
<evidence type="ECO:0000256" key="2">
    <source>
        <dbReference type="ARBA" id="ARBA00023277"/>
    </source>
</evidence>
<dbReference type="PANTHER" id="PTHR36120:SF1">
    <property type="entry name" value="L-FUCOSE ISOMERASE C-TERMINAL DOMAIN-CONTAINING PROTEIN"/>
    <property type="match status" value="1"/>
</dbReference>
<accession>A0ABX2HQK7</accession>
<sequence>MQGSINHDHSKEENVMRKMKANIVPLRFRDADEKEFYRILDALKEIYQEEADFLEPRLAGDELPVDVDAVLFPVMWTNVYTEMDCLLRTIHVPSIVLTTTVGVSLMFDWEAVSYMKQKGLQVFNPHSVELAKTVFRALALKRDMKHQKFLVFHDSKGEGLIPEQFKIFYWWNDECIRDMKEKFGITIVHKSYKALGEKARLIPDDAAREEMERWDFHEEVPYERPVLSAIKLFMAIRDEVDAEGDVVGCGANCLNEGFLSETTPCLAWSLLYQDRGIFWVCESDTSSLMTEYLIGSTIDCSLFTTNIYPFLSGMPALSHEKIQEFPDVADPDDHALLVHCGYLGCVAQAMAKKWTLRPPVLGWHSWNIVGENSIVVDAEVETGDITLCKLRSDFNGLFVEKAVLEEYVQYPGSDCRNGGLIRVPDGYRLMENICSHHMIVTTGKRSCQMKAVAEIFGLELF</sequence>
<dbReference type="Proteomes" id="UP000669239">
    <property type="component" value="Unassembled WGS sequence"/>
</dbReference>
<dbReference type="PANTHER" id="PTHR36120">
    <property type="entry name" value="FUCOSE ISOMERASE"/>
    <property type="match status" value="1"/>
</dbReference>
<gene>
    <name evidence="3" type="ORF">G5B36_21675</name>
</gene>
<dbReference type="EMBL" id="JAAITT010000038">
    <property type="protein sequence ID" value="NSJ51298.1"/>
    <property type="molecule type" value="Genomic_DNA"/>
</dbReference>
<dbReference type="InterPro" id="IPR009015">
    <property type="entry name" value="Fucose_isomerase_N/cen_sf"/>
</dbReference>
<keyword evidence="1" id="KW-0413">Isomerase</keyword>
<evidence type="ECO:0000313" key="4">
    <source>
        <dbReference type="Proteomes" id="UP000669239"/>
    </source>
</evidence>